<dbReference type="Proteomes" id="UP000754710">
    <property type="component" value="Unassembled WGS sequence"/>
</dbReference>
<feature type="transmembrane region" description="Helical" evidence="2">
    <location>
        <begin position="91"/>
        <end position="110"/>
    </location>
</feature>
<gene>
    <name evidence="3" type="ORF">K1X13_07780</name>
</gene>
<keyword evidence="2" id="KW-0472">Membrane</keyword>
<feature type="compositionally biased region" description="Low complexity" evidence="1">
    <location>
        <begin position="48"/>
        <end position="77"/>
    </location>
</feature>
<evidence type="ECO:0000313" key="4">
    <source>
        <dbReference type="Proteomes" id="UP000754710"/>
    </source>
</evidence>
<protein>
    <submittedName>
        <fullName evidence="3">DUF4190 domain-containing protein</fullName>
    </submittedName>
</protein>
<feature type="compositionally biased region" description="Low complexity" evidence="1">
    <location>
        <begin position="7"/>
        <end position="20"/>
    </location>
</feature>
<sequence length="170" mass="18183">MTNTPGDDQNPQNPQDPQDPYGDASQGERPGEDQPGQPYGSQYGDTSGQYGQYGAQPGYWEQQGQQPPYGQGYPSQPSVQYAPDHPRSTTILVLGILGIVVCQLIAPFAWSMGKRALDEIDASHGQLGGRGAVQAGYILGIVGTVLLALGILFFIFMFGIIGLGTWSSYN</sequence>
<reference evidence="3 4" key="1">
    <citation type="submission" date="2021-08" db="EMBL/GenBank/DDBJ databases">
        <title>Nocardioides bacterium WL0053 sp. nov., isolated from the sediment.</title>
        <authorList>
            <person name="Wang L."/>
            <person name="Zhang D."/>
            <person name="Zhang A."/>
        </authorList>
    </citation>
    <scope>NUCLEOTIDE SEQUENCE [LARGE SCALE GENOMIC DNA]</scope>
    <source>
        <strain evidence="3 4">WL0053</strain>
    </source>
</reference>
<comment type="caution">
    <text evidence="3">The sequence shown here is derived from an EMBL/GenBank/DDBJ whole genome shotgun (WGS) entry which is preliminary data.</text>
</comment>
<keyword evidence="4" id="KW-1185">Reference proteome</keyword>
<organism evidence="3 4">
    <name type="scientific">Nocardioides jiangsuensis</name>
    <dbReference type="NCBI Taxonomy" id="2866161"/>
    <lineage>
        <taxon>Bacteria</taxon>
        <taxon>Bacillati</taxon>
        <taxon>Actinomycetota</taxon>
        <taxon>Actinomycetes</taxon>
        <taxon>Propionibacteriales</taxon>
        <taxon>Nocardioidaceae</taxon>
        <taxon>Nocardioides</taxon>
    </lineage>
</organism>
<keyword evidence="2" id="KW-0812">Transmembrane</keyword>
<feature type="transmembrane region" description="Helical" evidence="2">
    <location>
        <begin position="137"/>
        <end position="166"/>
    </location>
</feature>
<accession>A0ABS7RI42</accession>
<keyword evidence="2" id="KW-1133">Transmembrane helix</keyword>
<dbReference type="RefSeq" id="WP_221024358.1">
    <property type="nucleotide sequence ID" value="NZ_JAIEZQ010000001.1"/>
</dbReference>
<evidence type="ECO:0000313" key="3">
    <source>
        <dbReference type="EMBL" id="MBY9074715.1"/>
    </source>
</evidence>
<evidence type="ECO:0000256" key="2">
    <source>
        <dbReference type="SAM" id="Phobius"/>
    </source>
</evidence>
<dbReference type="EMBL" id="JAIEZQ010000001">
    <property type="protein sequence ID" value="MBY9074715.1"/>
    <property type="molecule type" value="Genomic_DNA"/>
</dbReference>
<feature type="region of interest" description="Disordered" evidence="1">
    <location>
        <begin position="1"/>
        <end position="82"/>
    </location>
</feature>
<proteinExistence type="predicted"/>
<name>A0ABS7RI42_9ACTN</name>
<evidence type="ECO:0000256" key="1">
    <source>
        <dbReference type="SAM" id="MobiDB-lite"/>
    </source>
</evidence>